<keyword evidence="2" id="KW-0378">Hydrolase</keyword>
<comment type="caution">
    <text evidence="2">The sequence shown here is derived from an EMBL/GenBank/DDBJ whole genome shotgun (WGS) entry which is preliminary data.</text>
</comment>
<dbReference type="SUPFAM" id="SSF53474">
    <property type="entry name" value="alpha/beta-Hydrolases"/>
    <property type="match status" value="1"/>
</dbReference>
<dbReference type="InterPro" id="IPR029058">
    <property type="entry name" value="AB_hydrolase_fold"/>
</dbReference>
<evidence type="ECO:0000259" key="1">
    <source>
        <dbReference type="Pfam" id="PF12697"/>
    </source>
</evidence>
<feature type="domain" description="AB hydrolase-1" evidence="1">
    <location>
        <begin position="41"/>
        <end position="249"/>
    </location>
</feature>
<dbReference type="InterPro" id="IPR000073">
    <property type="entry name" value="AB_hydrolase_1"/>
</dbReference>
<dbReference type="Pfam" id="PF12697">
    <property type="entry name" value="Abhydrolase_6"/>
    <property type="match status" value="1"/>
</dbReference>
<dbReference type="AlphaFoldDB" id="A0A9D2QBS8"/>
<protein>
    <submittedName>
        <fullName evidence="2">Alpha/beta hydrolase</fullName>
    </submittedName>
</protein>
<dbReference type="EMBL" id="DWVP01000006">
    <property type="protein sequence ID" value="HJC84695.1"/>
    <property type="molecule type" value="Genomic_DNA"/>
</dbReference>
<evidence type="ECO:0000313" key="3">
    <source>
        <dbReference type="Proteomes" id="UP000823858"/>
    </source>
</evidence>
<organism evidence="2 3">
    <name type="scientific">Candidatus Corynebacterium faecigallinarum</name>
    <dbReference type="NCBI Taxonomy" id="2838528"/>
    <lineage>
        <taxon>Bacteria</taxon>
        <taxon>Bacillati</taxon>
        <taxon>Actinomycetota</taxon>
        <taxon>Actinomycetes</taxon>
        <taxon>Mycobacteriales</taxon>
        <taxon>Corynebacteriaceae</taxon>
        <taxon>Corynebacterium</taxon>
    </lineage>
</organism>
<name>A0A9D2QBS8_9CORY</name>
<accession>A0A9D2QBS8</accession>
<reference evidence="2" key="1">
    <citation type="journal article" date="2021" name="PeerJ">
        <title>Extensive microbial diversity within the chicken gut microbiome revealed by metagenomics and culture.</title>
        <authorList>
            <person name="Gilroy R."/>
            <person name="Ravi A."/>
            <person name="Getino M."/>
            <person name="Pursley I."/>
            <person name="Horton D.L."/>
            <person name="Alikhan N.F."/>
            <person name="Baker D."/>
            <person name="Gharbi K."/>
            <person name="Hall N."/>
            <person name="Watson M."/>
            <person name="Adriaenssens E.M."/>
            <person name="Foster-Nyarko E."/>
            <person name="Jarju S."/>
            <person name="Secka A."/>
            <person name="Antonio M."/>
            <person name="Oren A."/>
            <person name="Chaudhuri R.R."/>
            <person name="La Ragione R."/>
            <person name="Hildebrand F."/>
            <person name="Pallen M.J."/>
        </authorList>
    </citation>
    <scope>NUCLEOTIDE SEQUENCE</scope>
    <source>
        <strain evidence="2">ChiHjej13B12-4958</strain>
    </source>
</reference>
<proteinExistence type="predicted"/>
<sequence length="266" mass="27571">MSGTAVSRDGTQITWSAAGDGPPLVVIDPVMVDRGLSPNSSLAGKLASGFTVIRYDRRGKGDSGGDLGRELRGGLGREAMSDPQTEVEDLAAVIVAASPGVAPVVFGLSSGGSIGVLAASEGVSMSALVVMEPPSNLDDVGEFIARCNSLVGEGRDSEAVRSFLAFQGMPEEVVGEMADYVDACAPYAWTIPVDLRVTELLTPDALLRVGVPVLAVGSAASPPQLQEFAEFVARHVPRSEVRLLDGDWHGIPDDVLAGAIAEFGIR</sequence>
<dbReference type="Proteomes" id="UP000823858">
    <property type="component" value="Unassembled WGS sequence"/>
</dbReference>
<evidence type="ECO:0000313" key="2">
    <source>
        <dbReference type="EMBL" id="HJC84695.1"/>
    </source>
</evidence>
<reference evidence="2" key="2">
    <citation type="submission" date="2021-04" db="EMBL/GenBank/DDBJ databases">
        <authorList>
            <person name="Gilroy R."/>
        </authorList>
    </citation>
    <scope>NUCLEOTIDE SEQUENCE</scope>
    <source>
        <strain evidence="2">ChiHjej13B12-4958</strain>
    </source>
</reference>
<dbReference type="Gene3D" id="3.40.50.1820">
    <property type="entry name" value="alpha/beta hydrolase"/>
    <property type="match status" value="1"/>
</dbReference>
<dbReference type="GO" id="GO:0016787">
    <property type="term" value="F:hydrolase activity"/>
    <property type="evidence" value="ECO:0007669"/>
    <property type="project" value="UniProtKB-KW"/>
</dbReference>
<gene>
    <name evidence="2" type="ORF">H9751_03950</name>
</gene>